<organism evidence="2 3">
    <name type="scientific">Striga hermonthica</name>
    <name type="common">Purple witchweed</name>
    <name type="synonym">Buchnera hermonthica</name>
    <dbReference type="NCBI Taxonomy" id="68872"/>
    <lineage>
        <taxon>Eukaryota</taxon>
        <taxon>Viridiplantae</taxon>
        <taxon>Streptophyta</taxon>
        <taxon>Embryophyta</taxon>
        <taxon>Tracheophyta</taxon>
        <taxon>Spermatophyta</taxon>
        <taxon>Magnoliopsida</taxon>
        <taxon>eudicotyledons</taxon>
        <taxon>Gunneridae</taxon>
        <taxon>Pentapetalae</taxon>
        <taxon>asterids</taxon>
        <taxon>lamiids</taxon>
        <taxon>Lamiales</taxon>
        <taxon>Orobanchaceae</taxon>
        <taxon>Buchnereae</taxon>
        <taxon>Striga</taxon>
    </lineage>
</organism>
<name>A0A9N7MZI5_STRHE</name>
<reference evidence="2" key="1">
    <citation type="submission" date="2019-12" db="EMBL/GenBank/DDBJ databases">
        <authorList>
            <person name="Scholes J."/>
        </authorList>
    </citation>
    <scope>NUCLEOTIDE SEQUENCE</scope>
</reference>
<feature type="non-terminal residue" evidence="2">
    <location>
        <position position="315"/>
    </location>
</feature>
<gene>
    <name evidence="2" type="ORF">SHERM_20198</name>
</gene>
<feature type="non-terminal residue" evidence="2">
    <location>
        <position position="1"/>
    </location>
</feature>
<keyword evidence="1" id="KW-0732">Signal</keyword>
<sequence>RRGKLLMLGLPQLEGLLVRLLPRGLGAVAVEVTGLHAVEADSLDETALSWMITTTVTALRKLVLSDGVLTMMVIPATLPLPVVPMGMGLLLTRTRAGRRGGDGLNQLSRRDRSIESLITLKLGGSNNSLIKGKIPLASNMHTEGLIQTVPELVGLLQICVHHVWSKCAHAGELPLVLLNGTSPLGKIPESALHPHAIALRIILLKDQFLHAVPSQNIQLGLPQSPIDDRDIIGEKEVGEGKGENVQGISPKYRNKILLLRMKETRSLGEEVEEGSVWALQIDLMGQKKDLMPMGHLPIWATYNIRHWVHLYNIAK</sequence>
<evidence type="ECO:0000313" key="3">
    <source>
        <dbReference type="Proteomes" id="UP001153555"/>
    </source>
</evidence>
<feature type="signal peptide" evidence="1">
    <location>
        <begin position="1"/>
        <end position="15"/>
    </location>
</feature>
<comment type="caution">
    <text evidence="2">The sequence shown here is derived from an EMBL/GenBank/DDBJ whole genome shotgun (WGS) entry which is preliminary data.</text>
</comment>
<keyword evidence="3" id="KW-1185">Reference proteome</keyword>
<protein>
    <submittedName>
        <fullName evidence="2">Uncharacterized protein</fullName>
    </submittedName>
</protein>
<accession>A0A9N7MZI5</accession>
<feature type="chain" id="PRO_5040365383" evidence="1">
    <location>
        <begin position="16"/>
        <end position="315"/>
    </location>
</feature>
<proteinExistence type="predicted"/>
<dbReference type="Proteomes" id="UP001153555">
    <property type="component" value="Unassembled WGS sequence"/>
</dbReference>
<evidence type="ECO:0000256" key="1">
    <source>
        <dbReference type="SAM" id="SignalP"/>
    </source>
</evidence>
<dbReference type="EMBL" id="CACSLK010024474">
    <property type="protein sequence ID" value="CAA0822972.1"/>
    <property type="molecule type" value="Genomic_DNA"/>
</dbReference>
<evidence type="ECO:0000313" key="2">
    <source>
        <dbReference type="EMBL" id="CAA0822972.1"/>
    </source>
</evidence>
<dbReference type="AlphaFoldDB" id="A0A9N7MZI5"/>